<dbReference type="Gene3D" id="3.30.40.10">
    <property type="entry name" value="Zinc/RING finger domain, C3HC4 (zinc finger)"/>
    <property type="match status" value="1"/>
</dbReference>
<proteinExistence type="predicted"/>
<dbReference type="InterPro" id="IPR044249">
    <property type="entry name" value="XERICO-like"/>
</dbReference>
<dbReference type="Pfam" id="PF13639">
    <property type="entry name" value="zf-RING_2"/>
    <property type="match status" value="1"/>
</dbReference>
<reference evidence="2" key="1">
    <citation type="journal article" date="2020" name="Nature">
        <title>Giant virus diversity and host interactions through global metagenomics.</title>
        <authorList>
            <person name="Schulz F."/>
            <person name="Roux S."/>
            <person name="Paez-Espino D."/>
            <person name="Jungbluth S."/>
            <person name="Walsh D.A."/>
            <person name="Denef V.J."/>
            <person name="McMahon K.D."/>
            <person name="Konstantinidis K.T."/>
            <person name="Eloe-Fadrosh E.A."/>
            <person name="Kyrpides N.C."/>
            <person name="Woyke T."/>
        </authorList>
    </citation>
    <scope>NUCLEOTIDE SEQUENCE</scope>
    <source>
        <strain evidence="2">GVMAG-M-3300023184-71</strain>
    </source>
</reference>
<dbReference type="CDD" id="cd16448">
    <property type="entry name" value="RING-H2"/>
    <property type="match status" value="1"/>
</dbReference>
<evidence type="ECO:0000259" key="1">
    <source>
        <dbReference type="PROSITE" id="PS50089"/>
    </source>
</evidence>
<dbReference type="AlphaFoldDB" id="A0A6C0ICG0"/>
<dbReference type="PROSITE" id="PS50089">
    <property type="entry name" value="ZF_RING_2"/>
    <property type="match status" value="1"/>
</dbReference>
<protein>
    <recommendedName>
        <fullName evidence="1">RING-type domain-containing protein</fullName>
    </recommendedName>
</protein>
<dbReference type="InterPro" id="IPR013083">
    <property type="entry name" value="Znf_RING/FYVE/PHD"/>
</dbReference>
<sequence length="138" mass="16507">MFHVEEEEEEDDEYEEVFSLYRLVETLMETRLFRQTIANSMETYDQELFRRREDRCLQGDAVPWTDEEKEKKCYICLEMFTTEDSVVKLECTHVFHHACAENAVAHQHLRCPLCRAEIPTRSKDEDRNSSGHVIRFPE</sequence>
<dbReference type="EMBL" id="MN740157">
    <property type="protein sequence ID" value="QHT90724.1"/>
    <property type="molecule type" value="Genomic_DNA"/>
</dbReference>
<accession>A0A6C0ICG0</accession>
<evidence type="ECO:0000313" key="2">
    <source>
        <dbReference type="EMBL" id="QHT90724.1"/>
    </source>
</evidence>
<organism evidence="2">
    <name type="scientific">viral metagenome</name>
    <dbReference type="NCBI Taxonomy" id="1070528"/>
    <lineage>
        <taxon>unclassified sequences</taxon>
        <taxon>metagenomes</taxon>
        <taxon>organismal metagenomes</taxon>
    </lineage>
</organism>
<name>A0A6C0ICG0_9ZZZZ</name>
<feature type="domain" description="RING-type" evidence="1">
    <location>
        <begin position="73"/>
        <end position="115"/>
    </location>
</feature>
<dbReference type="SMART" id="SM00184">
    <property type="entry name" value="RING"/>
    <property type="match status" value="1"/>
</dbReference>
<dbReference type="InterPro" id="IPR001841">
    <property type="entry name" value="Znf_RING"/>
</dbReference>
<dbReference type="SUPFAM" id="SSF57850">
    <property type="entry name" value="RING/U-box"/>
    <property type="match status" value="1"/>
</dbReference>
<dbReference type="PANTHER" id="PTHR47258">
    <property type="match status" value="1"/>
</dbReference>
<dbReference type="PANTHER" id="PTHR47258:SF1">
    <property type="entry name" value="E3 UBIQUITIN-PROTEIN LIGASE XERICO-RELATED"/>
    <property type="match status" value="1"/>
</dbReference>